<evidence type="ECO:0000256" key="10">
    <source>
        <dbReference type="ARBA" id="ARBA00023203"/>
    </source>
</evidence>
<keyword evidence="16" id="KW-1185">Reference proteome</keyword>
<sequence>MGLYHIEFEKAGQRCGLQIWRIEKMELVPVPENLHGSFYIGDAYLVLHTIRQKNSCFYHLHYWLGKQQISCDL</sequence>
<dbReference type="Pfam" id="PF00626">
    <property type="entry name" value="Gelsolin"/>
    <property type="match status" value="1"/>
</dbReference>
<evidence type="ECO:0000313" key="16">
    <source>
        <dbReference type="Proteomes" id="UP000472262"/>
    </source>
</evidence>
<dbReference type="GO" id="GO:0051016">
    <property type="term" value="P:barbed-end actin filament capping"/>
    <property type="evidence" value="ECO:0007669"/>
    <property type="project" value="TreeGrafter"/>
</dbReference>
<dbReference type="SUPFAM" id="SSF55753">
    <property type="entry name" value="Actin depolymerizing proteins"/>
    <property type="match status" value="1"/>
</dbReference>
<keyword evidence="9" id="KW-0965">Cell junction</keyword>
<dbReference type="GO" id="GO:0051015">
    <property type="term" value="F:actin filament binding"/>
    <property type="evidence" value="ECO:0007669"/>
    <property type="project" value="InterPro"/>
</dbReference>
<evidence type="ECO:0000256" key="11">
    <source>
        <dbReference type="ARBA" id="ARBA00023212"/>
    </source>
</evidence>
<dbReference type="GO" id="GO:0002102">
    <property type="term" value="C:podosome"/>
    <property type="evidence" value="ECO:0007669"/>
    <property type="project" value="UniProtKB-SubCell"/>
</dbReference>
<dbReference type="PANTHER" id="PTHR11977">
    <property type="entry name" value="VILLIN"/>
    <property type="match status" value="1"/>
</dbReference>
<protein>
    <recommendedName>
        <fullName evidence="4">Scinderin</fullName>
    </recommendedName>
    <alternativeName>
        <fullName evidence="13">Adseverin</fullName>
    </alternativeName>
</protein>
<dbReference type="GO" id="GO:0005546">
    <property type="term" value="F:phosphatidylinositol-4,5-bisphosphate binding"/>
    <property type="evidence" value="ECO:0007669"/>
    <property type="project" value="TreeGrafter"/>
</dbReference>
<reference evidence="15" key="1">
    <citation type="submission" date="2025-08" db="UniProtKB">
        <authorList>
            <consortium name="Ensembl"/>
        </authorList>
    </citation>
    <scope>IDENTIFICATION</scope>
</reference>
<dbReference type="GO" id="GO:0005737">
    <property type="term" value="C:cytoplasm"/>
    <property type="evidence" value="ECO:0007669"/>
    <property type="project" value="TreeGrafter"/>
</dbReference>
<dbReference type="GO" id="GO:0051014">
    <property type="term" value="P:actin filament severing"/>
    <property type="evidence" value="ECO:0007669"/>
    <property type="project" value="TreeGrafter"/>
</dbReference>
<feature type="domain" description="Gelsolin-like" evidence="14">
    <location>
        <begin position="25"/>
        <end position="67"/>
    </location>
</feature>
<evidence type="ECO:0000256" key="1">
    <source>
        <dbReference type="ARBA" id="ARBA00004188"/>
    </source>
</evidence>
<name>A0A672KSD5_SINGR</name>
<accession>A0A672KSD5</accession>
<dbReference type="GO" id="GO:0007417">
    <property type="term" value="P:central nervous system development"/>
    <property type="evidence" value="ECO:0007669"/>
    <property type="project" value="TreeGrafter"/>
</dbReference>
<evidence type="ECO:0000256" key="3">
    <source>
        <dbReference type="ARBA" id="ARBA00008418"/>
    </source>
</evidence>
<keyword evidence="5" id="KW-0117">Actin capping</keyword>
<dbReference type="Proteomes" id="UP000472262">
    <property type="component" value="Unassembled WGS sequence"/>
</dbReference>
<evidence type="ECO:0000256" key="7">
    <source>
        <dbReference type="ARBA" id="ARBA00022737"/>
    </source>
</evidence>
<evidence type="ECO:0000256" key="9">
    <source>
        <dbReference type="ARBA" id="ARBA00022949"/>
    </source>
</evidence>
<evidence type="ECO:0000256" key="12">
    <source>
        <dbReference type="ARBA" id="ARBA00023273"/>
    </source>
</evidence>
<keyword evidence="11" id="KW-0206">Cytoskeleton</keyword>
<evidence type="ECO:0000256" key="6">
    <source>
        <dbReference type="ARBA" id="ARBA00022490"/>
    </source>
</evidence>
<dbReference type="GO" id="GO:0030031">
    <property type="term" value="P:cell projection assembly"/>
    <property type="evidence" value="ECO:0007669"/>
    <property type="project" value="TreeGrafter"/>
</dbReference>
<evidence type="ECO:0000313" key="15">
    <source>
        <dbReference type="Ensembl" id="ENSSGRP00000013568.1"/>
    </source>
</evidence>
<evidence type="ECO:0000256" key="4">
    <source>
        <dbReference type="ARBA" id="ARBA00014288"/>
    </source>
</evidence>
<dbReference type="PANTHER" id="PTHR11977:SF78">
    <property type="entry name" value="SCINDERIN"/>
    <property type="match status" value="1"/>
</dbReference>
<comment type="similarity">
    <text evidence="3">Belongs to the villin/gelsolin family.</text>
</comment>
<dbReference type="AlphaFoldDB" id="A0A672KSD5"/>
<evidence type="ECO:0000259" key="14">
    <source>
        <dbReference type="Pfam" id="PF00626"/>
    </source>
</evidence>
<dbReference type="InterPro" id="IPR007122">
    <property type="entry name" value="Villin/Gelsolin"/>
</dbReference>
<evidence type="ECO:0000256" key="2">
    <source>
        <dbReference type="ARBA" id="ARBA00004245"/>
    </source>
</evidence>
<dbReference type="InterPro" id="IPR029006">
    <property type="entry name" value="ADF-H/Gelsolin-like_dom_sf"/>
</dbReference>
<dbReference type="InterPro" id="IPR007123">
    <property type="entry name" value="Gelsolin-like_dom"/>
</dbReference>
<evidence type="ECO:0000256" key="13">
    <source>
        <dbReference type="ARBA" id="ARBA00030694"/>
    </source>
</evidence>
<dbReference type="Ensembl" id="ENSSGRT00000014672.1">
    <property type="protein sequence ID" value="ENSSGRP00000013568.1"/>
    <property type="gene ID" value="ENSSGRG00000008577.1"/>
</dbReference>
<organism evidence="15 16">
    <name type="scientific">Sinocyclocheilus grahami</name>
    <name type="common">Dianchi golden-line fish</name>
    <name type="synonym">Barbus grahami</name>
    <dbReference type="NCBI Taxonomy" id="75366"/>
    <lineage>
        <taxon>Eukaryota</taxon>
        <taxon>Metazoa</taxon>
        <taxon>Chordata</taxon>
        <taxon>Craniata</taxon>
        <taxon>Vertebrata</taxon>
        <taxon>Euteleostomi</taxon>
        <taxon>Actinopterygii</taxon>
        <taxon>Neopterygii</taxon>
        <taxon>Teleostei</taxon>
        <taxon>Ostariophysi</taxon>
        <taxon>Cypriniformes</taxon>
        <taxon>Cyprinidae</taxon>
        <taxon>Cyprininae</taxon>
        <taxon>Sinocyclocheilus</taxon>
    </lineage>
</organism>
<keyword evidence="8" id="KW-0106">Calcium</keyword>
<keyword evidence="12" id="KW-0966">Cell projection</keyword>
<keyword evidence="7" id="KW-0677">Repeat</keyword>
<dbReference type="InParanoid" id="A0A672KSD5"/>
<proteinExistence type="inferred from homology"/>
<keyword evidence="6" id="KW-0963">Cytoplasm</keyword>
<keyword evidence="10" id="KW-0009">Actin-binding</keyword>
<comment type="subcellular location">
    <subcellularLocation>
        <location evidence="1">Cell projection</location>
        <location evidence="1">Podosome</location>
    </subcellularLocation>
    <subcellularLocation>
        <location evidence="2">Cytoplasm</location>
        <location evidence="2">Cytoskeleton</location>
    </subcellularLocation>
</comment>
<dbReference type="OMA" id="HKEFAVA"/>
<evidence type="ECO:0000256" key="5">
    <source>
        <dbReference type="ARBA" id="ARBA00022467"/>
    </source>
</evidence>
<dbReference type="Gene3D" id="3.40.20.10">
    <property type="entry name" value="Severin"/>
    <property type="match status" value="1"/>
</dbReference>
<evidence type="ECO:0000256" key="8">
    <source>
        <dbReference type="ARBA" id="ARBA00022837"/>
    </source>
</evidence>
<reference evidence="15" key="2">
    <citation type="submission" date="2025-09" db="UniProtKB">
        <authorList>
            <consortium name="Ensembl"/>
        </authorList>
    </citation>
    <scope>IDENTIFICATION</scope>
</reference>
<dbReference type="GO" id="GO:0008154">
    <property type="term" value="P:actin polymerization or depolymerization"/>
    <property type="evidence" value="ECO:0007669"/>
    <property type="project" value="TreeGrafter"/>
</dbReference>